<dbReference type="SUPFAM" id="SSF90229">
    <property type="entry name" value="CCCH zinc finger"/>
    <property type="match status" value="1"/>
</dbReference>
<dbReference type="InterPro" id="IPR007320">
    <property type="entry name" value="PDCD2_C"/>
</dbReference>
<feature type="compositionally biased region" description="Basic and acidic residues" evidence="5">
    <location>
        <begin position="256"/>
        <end position="267"/>
    </location>
</feature>
<evidence type="ECO:0000256" key="2">
    <source>
        <dbReference type="ARBA" id="ARBA00022771"/>
    </source>
</evidence>
<dbReference type="SUPFAM" id="SSF160443">
    <property type="entry name" value="SMR domain-like"/>
    <property type="match status" value="1"/>
</dbReference>
<evidence type="ECO:0000313" key="8">
    <source>
        <dbReference type="EMBL" id="OJA09770.1"/>
    </source>
</evidence>
<comment type="caution">
    <text evidence="8">The sequence shown here is derived from an EMBL/GenBank/DDBJ whole genome shotgun (WGS) entry which is preliminary data.</text>
</comment>
<feature type="region of interest" description="Disordered" evidence="5">
    <location>
        <begin position="671"/>
        <end position="705"/>
    </location>
</feature>
<feature type="domain" description="C3H1-type" evidence="6">
    <location>
        <begin position="859"/>
        <end position="882"/>
    </location>
</feature>
<dbReference type="PROSITE" id="PS50103">
    <property type="entry name" value="ZF_C3H1"/>
    <property type="match status" value="2"/>
</dbReference>
<reference evidence="8 9" key="1">
    <citation type="submission" date="2016-03" db="EMBL/GenBank/DDBJ databases">
        <title>Comparative genomics of the ectomycorrhizal sister species Rhizopogon vinicolor and Rhizopogon vesiculosus (Basidiomycota: Boletales) reveals a divergence of the mating type B locus.</title>
        <authorList>
            <person name="Mujic A.B."/>
            <person name="Kuo A."/>
            <person name="Tritt A."/>
            <person name="Lipzen A."/>
            <person name="Chen C."/>
            <person name="Johnson J."/>
            <person name="Sharma A."/>
            <person name="Barry K."/>
            <person name="Grigoriev I.V."/>
            <person name="Spatafora J.W."/>
        </authorList>
    </citation>
    <scope>NUCLEOTIDE SEQUENCE [LARGE SCALE GENOMIC DNA]</scope>
    <source>
        <strain evidence="8 9">AM-OR11-056</strain>
    </source>
</reference>
<evidence type="ECO:0000256" key="3">
    <source>
        <dbReference type="ARBA" id="ARBA00022833"/>
    </source>
</evidence>
<dbReference type="Gene3D" id="4.10.1000.10">
    <property type="entry name" value="Zinc finger, CCCH-type"/>
    <property type="match status" value="1"/>
</dbReference>
<feature type="compositionally biased region" description="Low complexity" evidence="5">
    <location>
        <begin position="515"/>
        <end position="531"/>
    </location>
</feature>
<evidence type="ECO:0000259" key="7">
    <source>
        <dbReference type="PROSITE" id="PS50828"/>
    </source>
</evidence>
<dbReference type="SMART" id="SM00356">
    <property type="entry name" value="ZnF_C3H1"/>
    <property type="match status" value="2"/>
</dbReference>
<dbReference type="Pfam" id="PF04194">
    <property type="entry name" value="PDCD2_C"/>
    <property type="match status" value="1"/>
</dbReference>
<evidence type="ECO:0000259" key="6">
    <source>
        <dbReference type="PROSITE" id="PS50103"/>
    </source>
</evidence>
<keyword evidence="9" id="KW-1185">Reference proteome</keyword>
<feature type="zinc finger region" description="C3H1-type" evidence="4">
    <location>
        <begin position="859"/>
        <end position="882"/>
    </location>
</feature>
<gene>
    <name evidence="8" type="ORF">AZE42_01488</name>
</gene>
<feature type="domain" description="C3H1-type" evidence="6">
    <location>
        <begin position="883"/>
        <end position="910"/>
    </location>
</feature>
<sequence length="1250" mass="135993">MPSAVEDDWSDSDEEIGSEVETSVLLGVPDGAMEADTDIKDAAVSRIGGRPVRECLFDHALLPSREPSFSSSQCKNCSYPMELLVQVWCPVEDSPMDRALYIWACSRSTCQRKDGSVRAWRGLRYNVAYAVKLAKKLAKKQAQHKASPPVKTAPTTNPFSLQAGSTPGPFGLGDQVFGQPISTLATPVIEDEPEDTSDTESVTSESSEHSLIVAMASTTIDDSPWQATPSFPPIYLSTVSEYLPPAPKTKIPQSARIDDPADEDPKGGKDMNWAFEPYENSLEVDSVFDRFTKRVSNTGEQCLRYELKGVPLPFSSDDVFNRLFPAPAQDPLPVTKADFKVIPAVKRSYSTTSIPPCPACKAARVFECQLMPNLINVLRTSIKDEDTQKLTDEQRMKVVQKALQKNAASDKQVSANHVQRFPHTRAQLLSIIRQQKGGSDYFDGDGDGDESCRISTSLVTKVAGLLASEQEDEVKTILKSLCGVEDDMLEQHVLDLMHRHHDDVSGVPFLFLTPTRRPSRPSSRASTHSARLIPNRPDTPSSVPTSPLAIGFRRPHTPAGSPLVAGNASSYITARSVSPMNSPTLAHAQAAQAHPQFTSSLPSSPISSPRLLSAKATEFKPIPRPQSAASSNPATLSGYRIETPSPDLWSHNQLRATSNLAIAAPLVPDHSLPRAVTPSSLRSSLKPGEEDEDDDPFDPFAPNTVPHSFHPITVTDFDQWMDTSSLSPDDPLAQSYYQQGYDYDPQFDGSVDDAEGTGYLTDGMTPLDVLSSVFGSTLAPSELEDALSQNGYDFERAMAWLIDRALPSPPQHTQPRMQSMGGRVTLVTRDSSTGIMHGGRGGFQSAARGSARGNARPVPGGGRVCRYYLAGECLRADCRFSHDLERALCRFWLRGTCAKQDQCEFLHHLPKDVDVSNVTGALSRTSLNSAVSVRTTSPPPDEFPALGFEGATSRTRRGYGARDGHWQHDPGRTRFSAAVKKVAPPQAPVDRTTVTRHPISPSASVDNLHIRTSIVAPKPSPRIKLRPPALLPTLPTGESVNALYMSYRSRALQLGAARNACLSRAADAWRRGDGAAAKRFSREGHDLNAKMGNEMTTAASKLVRERAKVAELAVKSRDLSWSDDIGDRTARGRTCGGGLGVCLGIASSTISGDSKMTSEERAEAMLDLHGLHSNEATEVLEDFLLALEREHFLGLGYLVVGEEKHTGTQDTARGASRARLAAGVREWLHRWGYPWSERDGIICVDPLTHG</sequence>
<dbReference type="Pfam" id="PF08590">
    <property type="entry name" value="DUF1771"/>
    <property type="match status" value="1"/>
</dbReference>
<keyword evidence="3 4" id="KW-0862">Zinc</keyword>
<proteinExistence type="predicted"/>
<name>A0A1J8QK13_9AGAM</name>
<accession>A0A1J8QK13</accession>
<evidence type="ECO:0000256" key="5">
    <source>
        <dbReference type="SAM" id="MobiDB-lite"/>
    </source>
</evidence>
<keyword evidence="2 4" id="KW-0863">Zinc-finger</keyword>
<evidence type="ECO:0008006" key="10">
    <source>
        <dbReference type="Google" id="ProtNLM"/>
    </source>
</evidence>
<dbReference type="Proteomes" id="UP000183567">
    <property type="component" value="Unassembled WGS sequence"/>
</dbReference>
<feature type="region of interest" description="Disordered" evidence="5">
    <location>
        <begin position="246"/>
        <end position="267"/>
    </location>
</feature>
<dbReference type="Gene3D" id="3.30.1370.110">
    <property type="match status" value="1"/>
</dbReference>
<evidence type="ECO:0000256" key="1">
    <source>
        <dbReference type="ARBA" id="ARBA00022723"/>
    </source>
</evidence>
<dbReference type="InterPro" id="IPR013899">
    <property type="entry name" value="DUF1771"/>
</dbReference>
<dbReference type="EMBL" id="LVVM01005803">
    <property type="protein sequence ID" value="OJA09770.1"/>
    <property type="molecule type" value="Genomic_DNA"/>
</dbReference>
<evidence type="ECO:0000256" key="4">
    <source>
        <dbReference type="PROSITE-ProRule" id="PRU00723"/>
    </source>
</evidence>
<keyword evidence="1 4" id="KW-0479">Metal-binding</keyword>
<feature type="region of interest" description="Disordered" evidence="5">
    <location>
        <begin position="584"/>
        <end position="639"/>
    </location>
</feature>
<dbReference type="InterPro" id="IPR036855">
    <property type="entry name" value="Znf_CCCH_sf"/>
</dbReference>
<feature type="region of interest" description="Disordered" evidence="5">
    <location>
        <begin position="515"/>
        <end position="562"/>
    </location>
</feature>
<dbReference type="InterPro" id="IPR036063">
    <property type="entry name" value="Smr_dom_sf"/>
</dbReference>
<evidence type="ECO:0000313" key="9">
    <source>
        <dbReference type="Proteomes" id="UP000183567"/>
    </source>
</evidence>
<dbReference type="SMART" id="SM01162">
    <property type="entry name" value="DUF1771"/>
    <property type="match status" value="1"/>
</dbReference>
<dbReference type="GO" id="GO:0005737">
    <property type="term" value="C:cytoplasm"/>
    <property type="evidence" value="ECO:0007669"/>
    <property type="project" value="InterPro"/>
</dbReference>
<dbReference type="AlphaFoldDB" id="A0A1J8QK13"/>
<dbReference type="PANTHER" id="PTHR47524:SF1">
    <property type="entry name" value="20S RRNA ACCUMULATION PROTEIN 4"/>
    <property type="match status" value="1"/>
</dbReference>
<dbReference type="PROSITE" id="PS50828">
    <property type="entry name" value="SMR"/>
    <property type="match status" value="1"/>
</dbReference>
<organism evidence="8 9">
    <name type="scientific">Rhizopogon vesiculosus</name>
    <dbReference type="NCBI Taxonomy" id="180088"/>
    <lineage>
        <taxon>Eukaryota</taxon>
        <taxon>Fungi</taxon>
        <taxon>Dikarya</taxon>
        <taxon>Basidiomycota</taxon>
        <taxon>Agaricomycotina</taxon>
        <taxon>Agaricomycetes</taxon>
        <taxon>Agaricomycetidae</taxon>
        <taxon>Boletales</taxon>
        <taxon>Suillineae</taxon>
        <taxon>Rhizopogonaceae</taxon>
        <taxon>Rhizopogon</taxon>
    </lineage>
</organism>
<feature type="compositionally biased region" description="Low complexity" evidence="5">
    <location>
        <begin position="586"/>
        <end position="613"/>
    </location>
</feature>
<dbReference type="GO" id="GO:0008270">
    <property type="term" value="F:zinc ion binding"/>
    <property type="evidence" value="ECO:0007669"/>
    <property type="project" value="UniProtKB-KW"/>
</dbReference>
<feature type="zinc finger region" description="C3H1-type" evidence="4">
    <location>
        <begin position="883"/>
        <end position="910"/>
    </location>
</feature>
<dbReference type="STRING" id="180088.A0A1J8QK13"/>
<feature type="domain" description="Smr" evidence="7">
    <location>
        <begin position="1166"/>
        <end position="1247"/>
    </location>
</feature>
<dbReference type="InterPro" id="IPR000571">
    <property type="entry name" value="Znf_CCCH"/>
</dbReference>
<dbReference type="InterPro" id="IPR002625">
    <property type="entry name" value="Smr_dom"/>
</dbReference>
<dbReference type="GO" id="GO:0030490">
    <property type="term" value="P:maturation of SSU-rRNA"/>
    <property type="evidence" value="ECO:0007669"/>
    <property type="project" value="TreeGrafter"/>
</dbReference>
<protein>
    <recommendedName>
        <fullName evidence="10">C3H1-type domain-containing protein</fullName>
    </recommendedName>
</protein>
<dbReference type="PANTHER" id="PTHR47524">
    <property type="entry name" value="20S RRNA ACCUMULATION PROTEIN 4"/>
    <property type="match status" value="1"/>
</dbReference>
<dbReference type="OrthoDB" id="3247158at2759"/>